<dbReference type="SUPFAM" id="SSF55874">
    <property type="entry name" value="ATPase domain of HSP90 chaperone/DNA topoisomerase II/histidine kinase"/>
    <property type="match status" value="1"/>
</dbReference>
<evidence type="ECO:0000256" key="6">
    <source>
        <dbReference type="ARBA" id="ARBA00022777"/>
    </source>
</evidence>
<dbReference type="InterPro" id="IPR019734">
    <property type="entry name" value="TPR_rpt"/>
</dbReference>
<keyword evidence="3" id="KW-0597">Phosphoprotein</keyword>
<dbReference type="InterPro" id="IPR005467">
    <property type="entry name" value="His_kinase_dom"/>
</dbReference>
<dbReference type="CDD" id="cd16917">
    <property type="entry name" value="HATPase_UhpB-NarQ-NarX-like"/>
    <property type="match status" value="1"/>
</dbReference>
<dbReference type="GO" id="GO:0016020">
    <property type="term" value="C:membrane"/>
    <property type="evidence" value="ECO:0007669"/>
    <property type="project" value="InterPro"/>
</dbReference>
<feature type="coiled-coil region" evidence="9">
    <location>
        <begin position="375"/>
        <end position="402"/>
    </location>
</feature>
<dbReference type="GO" id="GO:0046983">
    <property type="term" value="F:protein dimerization activity"/>
    <property type="evidence" value="ECO:0007669"/>
    <property type="project" value="InterPro"/>
</dbReference>
<keyword evidence="10" id="KW-0472">Membrane</keyword>
<evidence type="ECO:0000259" key="11">
    <source>
        <dbReference type="PROSITE" id="PS50109"/>
    </source>
</evidence>
<dbReference type="PANTHER" id="PTHR24421">
    <property type="entry name" value="NITRATE/NITRITE SENSOR PROTEIN NARX-RELATED"/>
    <property type="match status" value="1"/>
</dbReference>
<accession>A0A8J8JTH5</accession>
<keyword evidence="6" id="KW-0418">Kinase</keyword>
<keyword evidence="8" id="KW-0902">Two-component regulatory system</keyword>
<dbReference type="InterPro" id="IPR050482">
    <property type="entry name" value="Sensor_HK_TwoCompSys"/>
</dbReference>
<keyword evidence="7" id="KW-0067">ATP-binding</keyword>
<feature type="domain" description="Histidine kinase" evidence="11">
    <location>
        <begin position="571"/>
        <end position="660"/>
    </location>
</feature>
<sequence length="661" mass="74610">MIINQVIVIFSSLAKQVSPFKKLPILVCFACFVCAPGQAQTKKVDSLRNVYYTSVNKEQQLQTLFALCDQVNSINLDSLNLYTAKAYSLASSTNNRLGQIQTAFYRATYFTKTSKLPVAAAIIDSAINVLNKKEDVPLRYRFLILKTNILVRSDKQKEAINNGLELLHAAEQSNDYLTQIRAKIGIGWAYMEIEQYRNALNWFLDAVAMEKTIAMEKRQPSLYSNIAAVYNNLYKNDSAEIFCKLAIELAKKKDDLTFQANAYFIYAGIYSDGSSQAKSEQLLEEGLRIRRLIGDPFYIVSDIFQIGSFYATIHETDKGIALLKEGIAMAHQNNMYVKLPILFTALAENYKAAGNYQLYSNTLDTLIVLKDSLYKKNSAEALAEMQTKYEVQKKENTIIQQQYDIAKKNYFIYSIIGILAATLLFGLAFFQNRKKSQALHLQAMEIEQKRKITQAVMQAEEEERKRIAGDLHDSVAQKMVVAKLNLEALANQLQLQEPGQKIYNNISTLLEESTAEVRDLSHSMMPQDFALTGLADTIKNFLDKIVSPTLHIYYNASGNFTFIEENTALMVYRVVQECVQNVLKHAQATKLHVTVNAENNELDITLEDNGIGFNINNPNLVNSNGLKNIQSRILYLNGKVDINSTPGNGTMIAFYIPLHQQ</sequence>
<dbReference type="Pfam" id="PF07730">
    <property type="entry name" value="HisKA_3"/>
    <property type="match status" value="1"/>
</dbReference>
<dbReference type="PROSITE" id="PS50109">
    <property type="entry name" value="HIS_KIN"/>
    <property type="match status" value="1"/>
</dbReference>
<dbReference type="RefSeq" id="WP_171607102.1">
    <property type="nucleotide sequence ID" value="NZ_WHPF01000004.1"/>
</dbReference>
<dbReference type="Proteomes" id="UP000598971">
    <property type="component" value="Unassembled WGS sequence"/>
</dbReference>
<gene>
    <name evidence="12" type="ORF">GD597_06875</name>
</gene>
<evidence type="ECO:0000313" key="13">
    <source>
        <dbReference type="Proteomes" id="UP000598971"/>
    </source>
</evidence>
<evidence type="ECO:0000256" key="10">
    <source>
        <dbReference type="SAM" id="Phobius"/>
    </source>
</evidence>
<dbReference type="GO" id="GO:0000155">
    <property type="term" value="F:phosphorelay sensor kinase activity"/>
    <property type="evidence" value="ECO:0007669"/>
    <property type="project" value="InterPro"/>
</dbReference>
<evidence type="ECO:0000256" key="8">
    <source>
        <dbReference type="ARBA" id="ARBA00023012"/>
    </source>
</evidence>
<dbReference type="InterPro" id="IPR011712">
    <property type="entry name" value="Sig_transdc_His_kin_sub3_dim/P"/>
</dbReference>
<proteinExistence type="predicted"/>
<dbReference type="InterPro" id="IPR003594">
    <property type="entry name" value="HATPase_dom"/>
</dbReference>
<dbReference type="Pfam" id="PF02518">
    <property type="entry name" value="HATPase_c"/>
    <property type="match status" value="1"/>
</dbReference>
<protein>
    <recommendedName>
        <fullName evidence="2">histidine kinase</fullName>
        <ecNumber evidence="2">2.7.13.3</ecNumber>
    </recommendedName>
</protein>
<keyword evidence="9" id="KW-0175">Coiled coil</keyword>
<evidence type="ECO:0000256" key="5">
    <source>
        <dbReference type="ARBA" id="ARBA00022741"/>
    </source>
</evidence>
<reference evidence="12" key="1">
    <citation type="submission" date="2019-10" db="EMBL/GenBank/DDBJ databases">
        <title>Draft genome sequence of Panacibacter sp. KCS-6.</title>
        <authorList>
            <person name="Yim K.J."/>
        </authorList>
    </citation>
    <scope>NUCLEOTIDE SEQUENCE</scope>
    <source>
        <strain evidence="12">KCS-6</strain>
    </source>
</reference>
<evidence type="ECO:0000256" key="7">
    <source>
        <dbReference type="ARBA" id="ARBA00022840"/>
    </source>
</evidence>
<keyword evidence="4" id="KW-0808">Transferase</keyword>
<dbReference type="SUPFAM" id="SSF48452">
    <property type="entry name" value="TPR-like"/>
    <property type="match status" value="2"/>
</dbReference>
<dbReference type="Gene3D" id="3.30.565.10">
    <property type="entry name" value="Histidine kinase-like ATPase, C-terminal domain"/>
    <property type="match status" value="1"/>
</dbReference>
<dbReference type="Gene3D" id="1.20.5.1930">
    <property type="match status" value="1"/>
</dbReference>
<keyword evidence="10" id="KW-0812">Transmembrane</keyword>
<dbReference type="PANTHER" id="PTHR24421:SF10">
    <property type="entry name" value="NITRATE_NITRITE SENSOR PROTEIN NARQ"/>
    <property type="match status" value="1"/>
</dbReference>
<dbReference type="SMART" id="SM00028">
    <property type="entry name" value="TPR"/>
    <property type="match status" value="3"/>
</dbReference>
<feature type="transmembrane region" description="Helical" evidence="10">
    <location>
        <begin position="410"/>
        <end position="430"/>
    </location>
</feature>
<evidence type="ECO:0000313" key="12">
    <source>
        <dbReference type="EMBL" id="NNV55175.1"/>
    </source>
</evidence>
<comment type="caution">
    <text evidence="12">The sequence shown here is derived from an EMBL/GenBank/DDBJ whole genome shotgun (WGS) entry which is preliminary data.</text>
</comment>
<evidence type="ECO:0000256" key="1">
    <source>
        <dbReference type="ARBA" id="ARBA00000085"/>
    </source>
</evidence>
<dbReference type="Gene3D" id="1.25.40.10">
    <property type="entry name" value="Tetratricopeptide repeat domain"/>
    <property type="match status" value="1"/>
</dbReference>
<organism evidence="12 13">
    <name type="scientific">Limnovirga soli</name>
    <dbReference type="NCBI Taxonomy" id="2656915"/>
    <lineage>
        <taxon>Bacteria</taxon>
        <taxon>Pseudomonadati</taxon>
        <taxon>Bacteroidota</taxon>
        <taxon>Chitinophagia</taxon>
        <taxon>Chitinophagales</taxon>
        <taxon>Chitinophagaceae</taxon>
        <taxon>Limnovirga</taxon>
    </lineage>
</organism>
<evidence type="ECO:0000256" key="4">
    <source>
        <dbReference type="ARBA" id="ARBA00022679"/>
    </source>
</evidence>
<dbReference type="EMBL" id="WHPF01000004">
    <property type="protein sequence ID" value="NNV55175.1"/>
    <property type="molecule type" value="Genomic_DNA"/>
</dbReference>
<dbReference type="InterPro" id="IPR036890">
    <property type="entry name" value="HATPase_C_sf"/>
</dbReference>
<keyword evidence="5" id="KW-0547">Nucleotide-binding</keyword>
<comment type="catalytic activity">
    <reaction evidence="1">
        <text>ATP + protein L-histidine = ADP + protein N-phospho-L-histidine.</text>
        <dbReference type="EC" id="2.7.13.3"/>
    </reaction>
</comment>
<evidence type="ECO:0000256" key="2">
    <source>
        <dbReference type="ARBA" id="ARBA00012438"/>
    </source>
</evidence>
<evidence type="ECO:0000256" key="3">
    <source>
        <dbReference type="ARBA" id="ARBA00022553"/>
    </source>
</evidence>
<dbReference type="AlphaFoldDB" id="A0A8J8JTH5"/>
<name>A0A8J8JTH5_9BACT</name>
<dbReference type="InterPro" id="IPR011990">
    <property type="entry name" value="TPR-like_helical_dom_sf"/>
</dbReference>
<dbReference type="GO" id="GO:0005524">
    <property type="term" value="F:ATP binding"/>
    <property type="evidence" value="ECO:0007669"/>
    <property type="project" value="UniProtKB-KW"/>
</dbReference>
<keyword evidence="10" id="KW-1133">Transmembrane helix</keyword>
<dbReference type="EC" id="2.7.13.3" evidence="2"/>
<evidence type="ECO:0000256" key="9">
    <source>
        <dbReference type="SAM" id="Coils"/>
    </source>
</evidence>
<keyword evidence="13" id="KW-1185">Reference proteome</keyword>